<evidence type="ECO:0000313" key="3">
    <source>
        <dbReference type="Proteomes" id="UP000002222"/>
    </source>
</evidence>
<keyword evidence="1" id="KW-0812">Transmembrane</keyword>
<protein>
    <submittedName>
        <fullName evidence="2">Uncharacterized protein</fullName>
    </submittedName>
</protein>
<dbReference type="AlphaFoldDB" id="D1B1B0"/>
<name>D1B1B0_SULD5</name>
<feature type="transmembrane region" description="Helical" evidence="1">
    <location>
        <begin position="37"/>
        <end position="53"/>
    </location>
</feature>
<keyword evidence="1" id="KW-1133">Transmembrane helix</keyword>
<evidence type="ECO:0000256" key="1">
    <source>
        <dbReference type="SAM" id="Phobius"/>
    </source>
</evidence>
<feature type="transmembrane region" description="Helical" evidence="1">
    <location>
        <begin position="114"/>
        <end position="132"/>
    </location>
</feature>
<dbReference type="eggNOG" id="ENOG5030KYF">
    <property type="taxonomic scope" value="Bacteria"/>
</dbReference>
<keyword evidence="3" id="KW-1185">Reference proteome</keyword>
<proteinExistence type="predicted"/>
<dbReference type="KEGG" id="sdl:Sdel_0849"/>
<dbReference type="RefSeq" id="WP_012856644.1">
    <property type="nucleotide sequence ID" value="NC_013512.1"/>
</dbReference>
<dbReference type="OrthoDB" id="5339772at2"/>
<dbReference type="EMBL" id="CP001816">
    <property type="protein sequence ID" value="ACZ11880.1"/>
    <property type="molecule type" value="Genomic_DNA"/>
</dbReference>
<accession>D1B1B0</accession>
<sequence length="168" mass="19051">MMKPNATKLLRVYLFIDMGLILLSLMMGEAWLLNSQLAFLCSLMITFASFYAYQKMVQNRLDTGEIPEDKFEHLYVDEGLEDEEEDEKEVKKAPSSFKISAKNVLLSYKSALSLYRIAGYGVLFLVVLFLIRHEQLDAIAFFAGLSVVPLSSLILAVMSKKGYNETNE</sequence>
<dbReference type="STRING" id="525898.Sdel_0849"/>
<gene>
    <name evidence="2" type="ordered locus">Sdel_0849</name>
</gene>
<reference evidence="2 3" key="2">
    <citation type="journal article" date="2010" name="Stand. Genomic Sci.">
        <title>Complete genome sequence of Sulfurospirillum deleyianum type strain (5175).</title>
        <authorList>
            <person name="Sikorski J."/>
            <person name="Lapidus A."/>
            <person name="Copeland A."/>
            <person name="Glavina Del Rio T."/>
            <person name="Nolan M."/>
            <person name="Lucas S."/>
            <person name="Chen F."/>
            <person name="Tice H."/>
            <person name="Cheng J.F."/>
            <person name="Saunders E."/>
            <person name="Bruce D."/>
            <person name="Goodwin L."/>
            <person name="Pitluck S."/>
            <person name="Ovchinnikova G."/>
            <person name="Pati A."/>
            <person name="Ivanova N."/>
            <person name="Mavromatis K."/>
            <person name="Chen A."/>
            <person name="Palaniappan K."/>
            <person name="Chain P."/>
            <person name="Land M."/>
            <person name="Hauser L."/>
            <person name="Chang Y.J."/>
            <person name="Jeffries C.D."/>
            <person name="Brettin T."/>
            <person name="Detter J.C."/>
            <person name="Han C."/>
            <person name="Rohde M."/>
            <person name="Lang E."/>
            <person name="Spring S."/>
            <person name="Goker M."/>
            <person name="Bristow J."/>
            <person name="Eisen J.A."/>
            <person name="Markowitz V."/>
            <person name="Hugenholtz P."/>
            <person name="Kyrpides N.C."/>
            <person name="Klenk H.P."/>
        </authorList>
    </citation>
    <scope>NUCLEOTIDE SEQUENCE [LARGE SCALE GENOMIC DNA]</scope>
    <source>
        <strain evidence="3">ATCC 51133 / DSM 6946 / 5175</strain>
    </source>
</reference>
<dbReference type="Proteomes" id="UP000002222">
    <property type="component" value="Chromosome"/>
</dbReference>
<reference evidence="3" key="1">
    <citation type="submission" date="2009-11" db="EMBL/GenBank/DDBJ databases">
        <title>The complete genome of Sulfurospirillum deleyianum DSM 6946.</title>
        <authorList>
            <consortium name="US DOE Joint Genome Institute (JGI-PGF)"/>
            <person name="Lucas S."/>
            <person name="Copeland A."/>
            <person name="Lapidus A."/>
            <person name="Glavina del Rio T."/>
            <person name="Dalin E."/>
            <person name="Tice H."/>
            <person name="Bruce D."/>
            <person name="Goodwin L."/>
            <person name="Pitluck S."/>
            <person name="Kyrpides N."/>
            <person name="Mavromatis K."/>
            <person name="Ivanova N."/>
            <person name="Ovchinnikova G."/>
            <person name="Munk A.C."/>
            <person name="Lu M."/>
            <person name="Brettin T."/>
            <person name="Detter J.C."/>
            <person name="Han C."/>
            <person name="Tapia R."/>
            <person name="Larimer F."/>
            <person name="Land M."/>
            <person name="Hauser L."/>
            <person name="Markowitz V."/>
            <person name="Cheng J.F."/>
            <person name="Hugenholtz P."/>
            <person name="Woyke T."/>
            <person name="Wu D."/>
            <person name="Aumann P."/>
            <person name="Schneider S."/>
            <person name="Lang E."/>
            <person name="Spring S."/>
            <person name="Klenk H.P."/>
            <person name="Eisen J.A."/>
        </authorList>
    </citation>
    <scope>NUCLEOTIDE SEQUENCE [LARGE SCALE GENOMIC DNA]</scope>
    <source>
        <strain evidence="3">ATCC 51133 / DSM 6946 / 5175</strain>
    </source>
</reference>
<feature type="transmembrane region" description="Helical" evidence="1">
    <location>
        <begin position="138"/>
        <end position="158"/>
    </location>
</feature>
<organism evidence="2 3">
    <name type="scientific">Sulfurospirillum deleyianum (strain ATCC 51133 / DSM 6946 / 5175)</name>
    <dbReference type="NCBI Taxonomy" id="525898"/>
    <lineage>
        <taxon>Bacteria</taxon>
        <taxon>Pseudomonadati</taxon>
        <taxon>Campylobacterota</taxon>
        <taxon>Epsilonproteobacteria</taxon>
        <taxon>Campylobacterales</taxon>
        <taxon>Sulfurospirillaceae</taxon>
        <taxon>Sulfurospirillum</taxon>
    </lineage>
</organism>
<evidence type="ECO:0000313" key="2">
    <source>
        <dbReference type="EMBL" id="ACZ11880.1"/>
    </source>
</evidence>
<dbReference type="HOGENOM" id="CLU_1554500_0_0_7"/>
<keyword evidence="1" id="KW-0472">Membrane</keyword>
<feature type="transmembrane region" description="Helical" evidence="1">
    <location>
        <begin position="12"/>
        <end position="31"/>
    </location>
</feature>